<dbReference type="GO" id="GO:0016887">
    <property type="term" value="F:ATP hydrolysis activity"/>
    <property type="evidence" value="ECO:0007669"/>
    <property type="project" value="InterPro"/>
</dbReference>
<dbReference type="SMART" id="SM01086">
    <property type="entry name" value="ClpB_D2-small"/>
    <property type="match status" value="1"/>
</dbReference>
<keyword evidence="2 6" id="KW-0547">Nucleotide-binding</keyword>
<dbReference type="InterPro" id="IPR028299">
    <property type="entry name" value="ClpA/B_CS2"/>
</dbReference>
<keyword evidence="7" id="KW-0175">Coiled coil</keyword>
<dbReference type="Pfam" id="PF02861">
    <property type="entry name" value="Clp_N"/>
    <property type="match status" value="1"/>
</dbReference>
<comment type="caution">
    <text evidence="9">The sequence shown here is derived from an EMBL/GenBank/DDBJ whole genome shotgun (WGS) entry which is preliminary data.</text>
</comment>
<dbReference type="GO" id="GO:0008233">
    <property type="term" value="F:peptidase activity"/>
    <property type="evidence" value="ECO:0007669"/>
    <property type="project" value="UniProtKB-KW"/>
</dbReference>
<dbReference type="Pfam" id="PF07724">
    <property type="entry name" value="AAA_2"/>
    <property type="match status" value="1"/>
</dbReference>
<dbReference type="GO" id="GO:0005524">
    <property type="term" value="F:ATP binding"/>
    <property type="evidence" value="ECO:0007669"/>
    <property type="project" value="UniProtKB-KW"/>
</dbReference>
<dbReference type="InterPro" id="IPR050130">
    <property type="entry name" value="ClpA_ClpB"/>
</dbReference>
<evidence type="ECO:0000313" key="9">
    <source>
        <dbReference type="EMBL" id="HGW60469.1"/>
    </source>
</evidence>
<dbReference type="GO" id="GO:0005737">
    <property type="term" value="C:cytoplasm"/>
    <property type="evidence" value="ECO:0007669"/>
    <property type="project" value="TreeGrafter"/>
</dbReference>
<keyword evidence="9" id="KW-0378">Hydrolase</keyword>
<dbReference type="Gene3D" id="1.10.8.60">
    <property type="match status" value="2"/>
</dbReference>
<dbReference type="PANTHER" id="PTHR11638">
    <property type="entry name" value="ATP-DEPENDENT CLP PROTEASE"/>
    <property type="match status" value="1"/>
</dbReference>
<evidence type="ECO:0000256" key="3">
    <source>
        <dbReference type="ARBA" id="ARBA00022840"/>
    </source>
</evidence>
<evidence type="ECO:0000256" key="2">
    <source>
        <dbReference type="ARBA" id="ARBA00022741"/>
    </source>
</evidence>
<dbReference type="PANTHER" id="PTHR11638:SF18">
    <property type="entry name" value="HEAT SHOCK PROTEIN 104"/>
    <property type="match status" value="1"/>
</dbReference>
<dbReference type="InterPro" id="IPR004176">
    <property type="entry name" value="Clp_R_N"/>
</dbReference>
<dbReference type="CDD" id="cd00009">
    <property type="entry name" value="AAA"/>
    <property type="match status" value="1"/>
</dbReference>
<dbReference type="InterPro" id="IPR041546">
    <property type="entry name" value="ClpA/ClpB_AAA_lid"/>
</dbReference>
<dbReference type="Gene3D" id="1.10.1780.10">
    <property type="entry name" value="Clp, N-terminal domain"/>
    <property type="match status" value="1"/>
</dbReference>
<dbReference type="PROSITE" id="PS00871">
    <property type="entry name" value="CLPAB_2"/>
    <property type="match status" value="1"/>
</dbReference>
<dbReference type="GO" id="GO:0034605">
    <property type="term" value="P:cellular response to heat"/>
    <property type="evidence" value="ECO:0007669"/>
    <property type="project" value="TreeGrafter"/>
</dbReference>
<keyword evidence="9" id="KW-0645">Protease</keyword>
<protein>
    <submittedName>
        <fullName evidence="9">ATP-dependent Clp protease ATP-binding subunit</fullName>
    </submittedName>
</protein>
<dbReference type="InterPro" id="IPR003593">
    <property type="entry name" value="AAA+_ATPase"/>
</dbReference>
<dbReference type="GO" id="GO:0006508">
    <property type="term" value="P:proteolysis"/>
    <property type="evidence" value="ECO:0007669"/>
    <property type="project" value="UniProtKB-KW"/>
</dbReference>
<dbReference type="InterPro" id="IPR018368">
    <property type="entry name" value="ClpA/B_CS1"/>
</dbReference>
<gene>
    <name evidence="9" type="ORF">ENV82_03455</name>
</gene>
<keyword evidence="3 6" id="KW-0067">ATP-binding</keyword>
<dbReference type="Pfam" id="PF17871">
    <property type="entry name" value="AAA_lid_9"/>
    <property type="match status" value="1"/>
</dbReference>
<dbReference type="Pfam" id="PF10431">
    <property type="entry name" value="ClpB_D2-small"/>
    <property type="match status" value="1"/>
</dbReference>
<dbReference type="SUPFAM" id="SSF81923">
    <property type="entry name" value="Double Clp-N motif"/>
    <property type="match status" value="1"/>
</dbReference>
<name>A0A7C4U0Q8_9BACT</name>
<keyword evidence="1 5" id="KW-0677">Repeat</keyword>
<proteinExistence type="inferred from homology"/>
<dbReference type="InterPro" id="IPR019489">
    <property type="entry name" value="Clp_ATPase_C"/>
</dbReference>
<comment type="similarity">
    <text evidence="6">Belongs to the ClpA/ClpB family.</text>
</comment>
<dbReference type="InterPro" id="IPR003959">
    <property type="entry name" value="ATPase_AAA_core"/>
</dbReference>
<dbReference type="InterPro" id="IPR001270">
    <property type="entry name" value="ClpA/B"/>
</dbReference>
<evidence type="ECO:0000259" key="8">
    <source>
        <dbReference type="PROSITE" id="PS51903"/>
    </source>
</evidence>
<feature type="coiled-coil region" evidence="7">
    <location>
        <begin position="412"/>
        <end position="465"/>
    </location>
</feature>
<dbReference type="Gene3D" id="3.40.50.300">
    <property type="entry name" value="P-loop containing nucleotide triphosphate hydrolases"/>
    <property type="match status" value="2"/>
</dbReference>
<evidence type="ECO:0000256" key="4">
    <source>
        <dbReference type="ARBA" id="ARBA00023186"/>
    </source>
</evidence>
<reference evidence="9" key="1">
    <citation type="journal article" date="2020" name="mSystems">
        <title>Genome- and Community-Level Interaction Insights into Carbon Utilization and Element Cycling Functions of Hydrothermarchaeota in Hydrothermal Sediment.</title>
        <authorList>
            <person name="Zhou Z."/>
            <person name="Liu Y."/>
            <person name="Xu W."/>
            <person name="Pan J."/>
            <person name="Luo Z.H."/>
            <person name="Li M."/>
        </authorList>
    </citation>
    <scope>NUCLEOTIDE SEQUENCE [LARGE SCALE GENOMIC DNA]</scope>
    <source>
        <strain evidence="9">SpSt-794</strain>
    </source>
</reference>
<dbReference type="PRINTS" id="PR00300">
    <property type="entry name" value="CLPPROTEASEA"/>
</dbReference>
<keyword evidence="4 6" id="KW-0143">Chaperone</keyword>
<dbReference type="Gene3D" id="4.10.860.10">
    <property type="entry name" value="UVR domain"/>
    <property type="match status" value="1"/>
</dbReference>
<sequence>MNWNNLSEKAQKAILIAQEEAHNLGNDYLGTEHLLLGLIKVEEGVPYRAILTMGVDPGEVVDRIEDFIRENRNFVNKTSDEVILTPRAKRVLELAEREALNLGDNYIGTEHILLAILHEGGGVGVKILQDLGVDIQKFEETIYSMIGEKFSKENLGKTLEFRETKTPTLDQFSRDLTYLATRGELDPVIGREGEIERVIEILMRRKKNNPAIIGDPGVGKTAIVEGLAQKIADNDVPDLLKGKRIVSLDLASVIAGTKYRGEFEERMKKILKEVARTNRNVILFIDEFHTLVGAGAAEGAIDASNILKPSLASGEIQVIGATTVKEYRKYVEKDPALERRFQPIYVREPTIEEAINILKGIRDRYEKFHGVRIPDEAIELSVKLSVKYINDRFLPDKAIDVIDEASARLRLQLSKNSQMKEIERKIRETKERRLQAIREKKLLEAERLREEEKNLLNALKLVSQESQFELPVVSEDDIRKVISLWTGIPVEKMVKDEKERLVHMEEELHKRIVGQDEAVNTVSRAIRRARSGLKNPNKPIGTFLFLGPTGVGKTELAKTLAEFLFGSENALIRLDMSEYMEKFSVSRLIGSPPGYVGYEEGGQLTEAVRRKPYSVVLFDEIEKAHPDVFDILLQIMDEGRLTDSQGRTVDFKNTVIILTSNFGTERLREKSVGFELATGTASFEEKKKKLLLSLKGLFKPEFLNRLDDIIVFYPLTLEEMKQIVDILMKRIEKNASESNIEIQLTETARAYLAKTGYSPEYGARPLQRLIEKEVEDVIAVKMLQGEIKEGNLVVVDYKEGAGIVFEIKEKVVSHG</sequence>
<dbReference type="EMBL" id="DTHV01000109">
    <property type="protein sequence ID" value="HGW60469.1"/>
    <property type="molecule type" value="Genomic_DNA"/>
</dbReference>
<organism evidence="9">
    <name type="scientific">Caldisericum exile</name>
    <dbReference type="NCBI Taxonomy" id="693075"/>
    <lineage>
        <taxon>Bacteria</taxon>
        <taxon>Pseudomonadati</taxon>
        <taxon>Caldisericota/Cryosericota group</taxon>
        <taxon>Caldisericota</taxon>
        <taxon>Caldisericia</taxon>
        <taxon>Caldisericales</taxon>
        <taxon>Caldisericaceae</taxon>
        <taxon>Caldisericum</taxon>
    </lineage>
</organism>
<dbReference type="InterPro" id="IPR036628">
    <property type="entry name" value="Clp_N_dom_sf"/>
</dbReference>
<evidence type="ECO:0000256" key="5">
    <source>
        <dbReference type="PROSITE-ProRule" id="PRU01251"/>
    </source>
</evidence>
<evidence type="ECO:0000256" key="1">
    <source>
        <dbReference type="ARBA" id="ARBA00022737"/>
    </source>
</evidence>
<dbReference type="CDD" id="cd19499">
    <property type="entry name" value="RecA-like_ClpB_Hsp104-like"/>
    <property type="match status" value="1"/>
</dbReference>
<dbReference type="InterPro" id="IPR027417">
    <property type="entry name" value="P-loop_NTPase"/>
</dbReference>
<dbReference type="SUPFAM" id="SSF52540">
    <property type="entry name" value="P-loop containing nucleoside triphosphate hydrolases"/>
    <property type="match status" value="2"/>
</dbReference>
<accession>A0A7C4U0Q8</accession>
<feature type="domain" description="Clp R" evidence="8">
    <location>
        <begin position="3"/>
        <end position="148"/>
    </location>
</feature>
<dbReference type="PROSITE" id="PS00870">
    <property type="entry name" value="CLPAB_1"/>
    <property type="match status" value="1"/>
</dbReference>
<evidence type="ECO:0000256" key="7">
    <source>
        <dbReference type="SAM" id="Coils"/>
    </source>
</evidence>
<dbReference type="FunFam" id="3.40.50.300:FF:000025">
    <property type="entry name" value="ATP-dependent Clp protease subunit"/>
    <property type="match status" value="1"/>
</dbReference>
<dbReference type="Pfam" id="PF00004">
    <property type="entry name" value="AAA"/>
    <property type="match status" value="1"/>
</dbReference>
<dbReference type="PROSITE" id="PS51903">
    <property type="entry name" value="CLP_R"/>
    <property type="match status" value="1"/>
</dbReference>
<evidence type="ECO:0000256" key="6">
    <source>
        <dbReference type="RuleBase" id="RU004432"/>
    </source>
</evidence>
<dbReference type="SMART" id="SM00382">
    <property type="entry name" value="AAA"/>
    <property type="match status" value="2"/>
</dbReference>
<dbReference type="FunFam" id="3.40.50.300:FF:000010">
    <property type="entry name" value="Chaperone clpB 1, putative"/>
    <property type="match status" value="1"/>
</dbReference>
<dbReference type="AlphaFoldDB" id="A0A7C4U0Q8"/>